<dbReference type="GO" id="GO:0030170">
    <property type="term" value="F:pyridoxal phosphate binding"/>
    <property type="evidence" value="ECO:0007669"/>
    <property type="project" value="TreeGrafter"/>
</dbReference>
<sequence>MRILIVESEFLHQGHLGWRCGDSPGASAKRQSVEVMQSHSLDDGYAIIASNEAIDCLMFSYQMEQQDEHQRVRQLLDKLRERQQNVPVFLLGEREKATALIDPQLMELIDEFAWILEDSADFYRRPRCRRHASLLRANAAAAVFRAGEI</sequence>
<dbReference type="GO" id="GO:0008792">
    <property type="term" value="F:arginine decarboxylase activity"/>
    <property type="evidence" value="ECO:0007669"/>
    <property type="project" value="UniProtKB-EC"/>
</dbReference>
<proteinExistence type="predicted"/>
<evidence type="ECO:0000313" key="2">
    <source>
        <dbReference type="EMBL" id="VFS89265.1"/>
    </source>
</evidence>
<dbReference type="PANTHER" id="PTHR45229:SF3">
    <property type="entry name" value="BIODEGRADATIVE ARGININE DECARBOXYLASE"/>
    <property type="match status" value="1"/>
</dbReference>
<dbReference type="GO" id="GO:0006527">
    <property type="term" value="P:L-arginine catabolic process"/>
    <property type="evidence" value="ECO:0007669"/>
    <property type="project" value="TreeGrafter"/>
</dbReference>
<evidence type="ECO:0000313" key="3">
    <source>
        <dbReference type="Proteomes" id="UP000401081"/>
    </source>
</evidence>
<dbReference type="AlphaFoldDB" id="A0A485CY85"/>
<gene>
    <name evidence="2" type="primary">adiA_4</name>
    <name evidence="2" type="ORF">NCTC12993_07222</name>
</gene>
<dbReference type="Pfam" id="PF03709">
    <property type="entry name" value="OKR_DC_1_N"/>
    <property type="match status" value="1"/>
</dbReference>
<name>A0A485CY85_KLUCR</name>
<dbReference type="InterPro" id="IPR005308">
    <property type="entry name" value="OKR_de-COase_N"/>
</dbReference>
<accession>A0A485CY85</accession>
<dbReference type="GO" id="GO:0005829">
    <property type="term" value="C:cytosol"/>
    <property type="evidence" value="ECO:0007669"/>
    <property type="project" value="TreeGrafter"/>
</dbReference>
<organism evidence="2 3">
    <name type="scientific">Kluyvera cryocrescens</name>
    <name type="common">Kluyvera citrophila</name>
    <dbReference type="NCBI Taxonomy" id="580"/>
    <lineage>
        <taxon>Bacteria</taxon>
        <taxon>Pseudomonadati</taxon>
        <taxon>Pseudomonadota</taxon>
        <taxon>Gammaproteobacteria</taxon>
        <taxon>Enterobacterales</taxon>
        <taxon>Enterobacteriaceae</taxon>
        <taxon>Kluyvera</taxon>
    </lineage>
</organism>
<dbReference type="EC" id="4.1.1.19" evidence="2"/>
<keyword evidence="3" id="KW-1185">Reference proteome</keyword>
<dbReference type="PANTHER" id="PTHR45229">
    <property type="entry name" value="CONSTITUTIVE ORNITHINE DECARBOXYLASE"/>
    <property type="match status" value="1"/>
</dbReference>
<dbReference type="Gene3D" id="3.40.50.2300">
    <property type="match status" value="1"/>
</dbReference>
<reference evidence="2 3" key="1">
    <citation type="submission" date="2019-03" db="EMBL/GenBank/DDBJ databases">
        <authorList>
            <consortium name="Pathogen Informatics"/>
        </authorList>
    </citation>
    <scope>NUCLEOTIDE SEQUENCE [LARGE SCALE GENOMIC DNA]</scope>
    <source>
        <strain evidence="2 3">NCTC12993</strain>
    </source>
</reference>
<dbReference type="InterPro" id="IPR011193">
    <property type="entry name" value="Orn/lys/arg_de-COase"/>
</dbReference>
<feature type="domain" description="Orn/Lys/Arg decarboxylase N-terminal" evidence="1">
    <location>
        <begin position="29"/>
        <end position="125"/>
    </location>
</feature>
<protein>
    <submittedName>
        <fullName evidence="2">Biodegradative arginine decarboxylase</fullName>
        <ecNumber evidence="2">4.1.1.19</ecNumber>
    </submittedName>
</protein>
<keyword evidence="2" id="KW-0456">Lyase</keyword>
<dbReference type="Proteomes" id="UP000401081">
    <property type="component" value="Unassembled WGS sequence"/>
</dbReference>
<dbReference type="EMBL" id="CAADJD010000031">
    <property type="protein sequence ID" value="VFS89265.1"/>
    <property type="molecule type" value="Genomic_DNA"/>
</dbReference>
<evidence type="ECO:0000259" key="1">
    <source>
        <dbReference type="Pfam" id="PF03709"/>
    </source>
</evidence>